<dbReference type="GO" id="GO:0004177">
    <property type="term" value="F:aminopeptidase activity"/>
    <property type="evidence" value="ECO:0007669"/>
    <property type="project" value="UniProtKB-KW"/>
</dbReference>
<evidence type="ECO:0000256" key="2">
    <source>
        <dbReference type="ARBA" id="ARBA00008290"/>
    </source>
</evidence>
<keyword evidence="3 9" id="KW-0031">Aminopeptidase</keyword>
<evidence type="ECO:0000256" key="5">
    <source>
        <dbReference type="ARBA" id="ARBA00022723"/>
    </source>
</evidence>
<name>A0A2H9T3L2_9ZZZZ</name>
<dbReference type="Gene3D" id="2.30.250.10">
    <property type="entry name" value="Aminopeptidase i, Domain 2"/>
    <property type="match status" value="1"/>
</dbReference>
<dbReference type="InterPro" id="IPR001948">
    <property type="entry name" value="Peptidase_M18"/>
</dbReference>
<accession>A0A2H9T3L2</accession>
<evidence type="ECO:0000313" key="9">
    <source>
        <dbReference type="EMBL" id="PJE77816.1"/>
    </source>
</evidence>
<dbReference type="PANTHER" id="PTHR28570:SF2">
    <property type="entry name" value="M18 FAMILY AMINOPEPTIDASE 1-RELATED"/>
    <property type="match status" value="1"/>
</dbReference>
<evidence type="ECO:0000256" key="8">
    <source>
        <dbReference type="ARBA" id="ARBA00023049"/>
    </source>
</evidence>
<dbReference type="SUPFAM" id="SSF53187">
    <property type="entry name" value="Zn-dependent exopeptidases"/>
    <property type="match status" value="1"/>
</dbReference>
<keyword evidence="7" id="KW-0862">Zinc</keyword>
<dbReference type="EC" id="3.4.11.-" evidence="9"/>
<comment type="caution">
    <text evidence="9">The sequence shown here is derived from an EMBL/GenBank/DDBJ whole genome shotgun (WGS) entry which is preliminary data.</text>
</comment>
<reference evidence="9" key="1">
    <citation type="journal article" date="2017" name="Appl. Environ. Microbiol.">
        <title>Molecular characterization of an Endozoicomonas-like organism causing infection in king scallop Pecten maximus L.</title>
        <authorList>
            <person name="Cano I."/>
            <person name="van Aerle R."/>
            <person name="Ross S."/>
            <person name="Verner-Jeffreys D.W."/>
            <person name="Paley R.K."/>
            <person name="Rimmer G."/>
            <person name="Ryder D."/>
            <person name="Hooper P."/>
            <person name="Stone D."/>
            <person name="Feist S.W."/>
        </authorList>
    </citation>
    <scope>NUCLEOTIDE SEQUENCE</scope>
</reference>
<dbReference type="GO" id="GO:0008270">
    <property type="term" value="F:zinc ion binding"/>
    <property type="evidence" value="ECO:0007669"/>
    <property type="project" value="InterPro"/>
</dbReference>
<dbReference type="SUPFAM" id="SSF101821">
    <property type="entry name" value="Aminopeptidase/glucanase lid domain"/>
    <property type="match status" value="1"/>
</dbReference>
<protein>
    <submittedName>
        <fullName evidence="9">Putative M18 family aminopeptidase 1</fullName>
        <ecNumber evidence="9">3.4.11.-</ecNumber>
    </submittedName>
</protein>
<keyword evidence="4" id="KW-0645">Protease</keyword>
<evidence type="ECO:0000256" key="4">
    <source>
        <dbReference type="ARBA" id="ARBA00022670"/>
    </source>
</evidence>
<keyword evidence="6 9" id="KW-0378">Hydrolase</keyword>
<dbReference type="Gene3D" id="3.40.630.10">
    <property type="entry name" value="Zn peptidases"/>
    <property type="match status" value="1"/>
</dbReference>
<gene>
    <name evidence="9" type="primary">apeA</name>
    <name evidence="9" type="ORF">CI610_03255</name>
</gene>
<dbReference type="GO" id="GO:0008237">
    <property type="term" value="F:metallopeptidase activity"/>
    <property type="evidence" value="ECO:0007669"/>
    <property type="project" value="UniProtKB-KW"/>
</dbReference>
<dbReference type="InterPro" id="IPR023358">
    <property type="entry name" value="Peptidase_M18_dom2"/>
</dbReference>
<evidence type="ECO:0000256" key="7">
    <source>
        <dbReference type="ARBA" id="ARBA00022833"/>
    </source>
</evidence>
<dbReference type="Pfam" id="PF02127">
    <property type="entry name" value="Peptidase_M18"/>
    <property type="match status" value="1"/>
</dbReference>
<organism evidence="9">
    <name type="scientific">invertebrate metagenome</name>
    <dbReference type="NCBI Taxonomy" id="1711999"/>
    <lineage>
        <taxon>unclassified sequences</taxon>
        <taxon>metagenomes</taxon>
        <taxon>organismal metagenomes</taxon>
    </lineage>
</organism>
<evidence type="ECO:0000256" key="1">
    <source>
        <dbReference type="ARBA" id="ARBA00001947"/>
    </source>
</evidence>
<evidence type="ECO:0000256" key="3">
    <source>
        <dbReference type="ARBA" id="ARBA00022438"/>
    </source>
</evidence>
<dbReference type="PRINTS" id="PR00932">
    <property type="entry name" value="AMINO1PTASE"/>
</dbReference>
<dbReference type="PANTHER" id="PTHR28570">
    <property type="entry name" value="ASPARTYL AMINOPEPTIDASE"/>
    <property type="match status" value="1"/>
</dbReference>
<dbReference type="NCBIfam" id="NF002600">
    <property type="entry name" value="PRK02256.1"/>
    <property type="match status" value="1"/>
</dbReference>
<dbReference type="EMBL" id="NSIT01000360">
    <property type="protein sequence ID" value="PJE77816.1"/>
    <property type="molecule type" value="Genomic_DNA"/>
</dbReference>
<dbReference type="GO" id="GO:0006508">
    <property type="term" value="P:proteolysis"/>
    <property type="evidence" value="ECO:0007669"/>
    <property type="project" value="UniProtKB-KW"/>
</dbReference>
<evidence type="ECO:0000256" key="6">
    <source>
        <dbReference type="ARBA" id="ARBA00022801"/>
    </source>
</evidence>
<keyword evidence="8" id="KW-0482">Metalloprotease</keyword>
<keyword evidence="5" id="KW-0479">Metal-binding</keyword>
<sequence length="466" mass="51328">MKLYKTESGWKGLSTAHQEAVTAFCETYKQFLDVAKTERESVTETLRMAEEKGFVNAETKDTFVPGDKIWFKNRNKNIVLVVIGQQDLSLGANLVVSHIDAPRLDIKQHPLYEDTELAMMKTHYYGGIKKYQWGARPLALHGVVALKNGTTVNIVIGEKDDDPVFTIPDLLPHLDAHVQRERKASEVLKGEELNILIGSVPMTVKDDTTKDLVKRTVLQKLNDQYDITEEDFFSAELTLVPAAKARDVGIDRGLIGAYGHDDRICAYTSAAAILDIDSIPEKTAICFLVDKEEIGSTGSTGLQSRYLEYFMAELVNKSGATCGCKCQSMRKCLWNSQALSSDVTAGINPLFKSVMDEKNASKLGHGLVLMKYTGARGKAATNDADAEYIAHLRSLFDGADIKWQCGELGKVDEGGGGTVAMFLAHYGIQTIDAGAALLSMHSPFEVASKFDVHEIYRGYKAFYASK</sequence>
<proteinExistence type="inferred from homology"/>
<comment type="cofactor">
    <cofactor evidence="1">
        <name>Zn(2+)</name>
        <dbReference type="ChEBI" id="CHEBI:29105"/>
    </cofactor>
</comment>
<dbReference type="GO" id="GO:0005737">
    <property type="term" value="C:cytoplasm"/>
    <property type="evidence" value="ECO:0007669"/>
    <property type="project" value="UniProtKB-ARBA"/>
</dbReference>
<dbReference type="AlphaFoldDB" id="A0A2H9T3L2"/>
<comment type="similarity">
    <text evidence="2">Belongs to the peptidase M18 family.</text>
</comment>